<dbReference type="SUPFAM" id="SSF57850">
    <property type="entry name" value="RING/U-box"/>
    <property type="match status" value="1"/>
</dbReference>
<name>A0A2T7A076_TUBBO</name>
<evidence type="ECO:0000256" key="4">
    <source>
        <dbReference type="ARBA" id="ARBA00022679"/>
    </source>
</evidence>
<dbReference type="GO" id="GO:0016567">
    <property type="term" value="P:protein ubiquitination"/>
    <property type="evidence" value="ECO:0007669"/>
    <property type="project" value="TreeGrafter"/>
</dbReference>
<dbReference type="PANTHER" id="PTHR45977">
    <property type="entry name" value="TARGET OF ERK KINASE MPK-1"/>
    <property type="match status" value="1"/>
</dbReference>
<comment type="subcellular location">
    <subcellularLocation>
        <location evidence="2">Membrane</location>
        <topology evidence="2">Multi-pass membrane protein</topology>
    </subcellularLocation>
</comment>
<dbReference type="Gene3D" id="3.30.40.10">
    <property type="entry name" value="Zinc/RING finger domain, C3HC4 (zinc finger)"/>
    <property type="match status" value="1"/>
</dbReference>
<feature type="compositionally biased region" description="Basic residues" evidence="13">
    <location>
        <begin position="265"/>
        <end position="276"/>
    </location>
</feature>
<dbReference type="PROSITE" id="PS50089">
    <property type="entry name" value="ZF_RING_2"/>
    <property type="match status" value="1"/>
</dbReference>
<protein>
    <recommendedName>
        <fullName evidence="3">RING-type E3 ubiquitin transferase</fullName>
        <ecNumber evidence="3">2.3.2.27</ecNumber>
    </recommendedName>
</protein>
<dbReference type="GO" id="GO:0061630">
    <property type="term" value="F:ubiquitin protein ligase activity"/>
    <property type="evidence" value="ECO:0007669"/>
    <property type="project" value="UniProtKB-EC"/>
</dbReference>
<keyword evidence="8" id="KW-0833">Ubl conjugation pathway</keyword>
<evidence type="ECO:0000256" key="2">
    <source>
        <dbReference type="ARBA" id="ARBA00004141"/>
    </source>
</evidence>
<feature type="region of interest" description="Disordered" evidence="13">
    <location>
        <begin position="235"/>
        <end position="340"/>
    </location>
</feature>
<dbReference type="PANTHER" id="PTHR45977:SF4">
    <property type="entry name" value="RING-TYPE DOMAIN-CONTAINING PROTEIN"/>
    <property type="match status" value="1"/>
</dbReference>
<keyword evidence="7 12" id="KW-0863">Zinc-finger</keyword>
<evidence type="ECO:0000256" key="7">
    <source>
        <dbReference type="ARBA" id="ARBA00022771"/>
    </source>
</evidence>
<dbReference type="EC" id="2.3.2.27" evidence="3"/>
<dbReference type="InterPro" id="IPR013083">
    <property type="entry name" value="Znf_RING/FYVE/PHD"/>
</dbReference>
<keyword evidence="5" id="KW-0812">Transmembrane</keyword>
<evidence type="ECO:0000259" key="14">
    <source>
        <dbReference type="PROSITE" id="PS50089"/>
    </source>
</evidence>
<evidence type="ECO:0000256" key="10">
    <source>
        <dbReference type="ARBA" id="ARBA00022989"/>
    </source>
</evidence>
<dbReference type="EMBL" id="NESQ01000049">
    <property type="protein sequence ID" value="PUU81149.1"/>
    <property type="molecule type" value="Genomic_DNA"/>
</dbReference>
<comment type="caution">
    <text evidence="15">The sequence shown here is derived from an EMBL/GenBank/DDBJ whole genome shotgun (WGS) entry which is preliminary data.</text>
</comment>
<sequence length="643" mass="71959">MSSHEFHSGHHNPEDGATAGLLNDISSYTFQSLLHGPSSYRTSSTSSHMFYGAPARPFAPLPAHPHAPLSTTYGTPIRSQVVRQSFVAAYDDVSVQNYEIPPTRSFMQGRNFYSPPGSWQSEEPPVNPRASSPPRIVLPKRKRHASEKALAELKPLALRELKEDEMACIICMEDYVDVPDSTDELKTEHALQMSCGHHFGSYCLKIWLKGHSTCPTCRREVDFVEEEEGRSLAMNRRWQSHQQEMRRHGAQAAAARERNGPDSPRHHHAMGHRRRISTQSVDFAARRVSPQNSSWLGRDQSNHRGVRSDANPPEDSRVPQAPRLQPVDQQGNGSGQVPYREVSVPHIPTALSPIGFGGTPLFAADMEMALCMASPFLRQTPIINALPPRHPVHTPMIQRPQLMHPQAHQSLYSNLDMGVGRAPVPQPERLPPGIPIMRGGPHQPYRHNPVSPPPTPMAPTHQAPPNYSIQPCAQHSDYNNNQPQQMQYPEYRDQNWQAHQQYQMSTMLPPPNTTLNSNGNINNINAINNISNSNTSNTTTTTTPEDDLQQNEHQQQQTQCNLAEMGFCIEHYYTGRTQGNLLEILTLNCNHSYHLVCLVSITKSRPQQLMGRGVAWCERCNRFGVLIDGELPDFAWEGAGGSF</sequence>
<evidence type="ECO:0000256" key="11">
    <source>
        <dbReference type="ARBA" id="ARBA00023136"/>
    </source>
</evidence>
<keyword evidence="10" id="KW-1133">Transmembrane helix</keyword>
<dbReference type="SMART" id="SM00184">
    <property type="entry name" value="RING"/>
    <property type="match status" value="2"/>
</dbReference>
<proteinExistence type="predicted"/>
<feature type="region of interest" description="Disordered" evidence="13">
    <location>
        <begin position="528"/>
        <end position="549"/>
    </location>
</feature>
<keyword evidence="9" id="KW-0862">Zinc</keyword>
<feature type="compositionally biased region" description="Low complexity" evidence="13">
    <location>
        <begin position="528"/>
        <end position="543"/>
    </location>
</feature>
<evidence type="ECO:0000256" key="9">
    <source>
        <dbReference type="ARBA" id="ARBA00022833"/>
    </source>
</evidence>
<evidence type="ECO:0000256" key="5">
    <source>
        <dbReference type="ARBA" id="ARBA00022692"/>
    </source>
</evidence>
<comment type="catalytic activity">
    <reaction evidence="1">
        <text>S-ubiquitinyl-[E2 ubiquitin-conjugating enzyme]-L-cysteine + [acceptor protein]-L-lysine = [E2 ubiquitin-conjugating enzyme]-L-cysteine + N(6)-ubiquitinyl-[acceptor protein]-L-lysine.</text>
        <dbReference type="EC" id="2.3.2.27"/>
    </reaction>
</comment>
<dbReference type="GO" id="GO:0016020">
    <property type="term" value="C:membrane"/>
    <property type="evidence" value="ECO:0007669"/>
    <property type="project" value="UniProtKB-SubCell"/>
</dbReference>
<evidence type="ECO:0000256" key="12">
    <source>
        <dbReference type="PROSITE-ProRule" id="PRU00175"/>
    </source>
</evidence>
<reference evidence="15 16" key="1">
    <citation type="submission" date="2017-04" db="EMBL/GenBank/DDBJ databases">
        <title>Draft genome sequence of Tuber borchii Vittad., a whitish edible truffle.</title>
        <authorList>
            <consortium name="DOE Joint Genome Institute"/>
            <person name="Murat C."/>
            <person name="Kuo A."/>
            <person name="Barry K.W."/>
            <person name="Clum A."/>
            <person name="Dockter R.B."/>
            <person name="Fauchery L."/>
            <person name="Iotti M."/>
            <person name="Kohler A."/>
            <person name="Labutti K."/>
            <person name="Lindquist E.A."/>
            <person name="Lipzen A."/>
            <person name="Ohm R.A."/>
            <person name="Wang M."/>
            <person name="Grigoriev I.V."/>
            <person name="Zambonelli A."/>
            <person name="Martin F.M."/>
        </authorList>
    </citation>
    <scope>NUCLEOTIDE SEQUENCE [LARGE SCALE GENOMIC DNA]</scope>
    <source>
        <strain evidence="15 16">Tbo3840</strain>
    </source>
</reference>
<keyword evidence="6" id="KW-0479">Metal-binding</keyword>
<dbReference type="OrthoDB" id="8062037at2759"/>
<keyword evidence="4" id="KW-0808">Transferase</keyword>
<dbReference type="STRING" id="42251.A0A2T7A076"/>
<evidence type="ECO:0000256" key="13">
    <source>
        <dbReference type="SAM" id="MobiDB-lite"/>
    </source>
</evidence>
<evidence type="ECO:0000256" key="3">
    <source>
        <dbReference type="ARBA" id="ARBA00012483"/>
    </source>
</evidence>
<dbReference type="AlphaFoldDB" id="A0A2T7A076"/>
<gene>
    <name evidence="15" type="ORF">B9Z19DRAFT_972437</name>
</gene>
<keyword evidence="16" id="KW-1185">Reference proteome</keyword>
<organism evidence="15 16">
    <name type="scientific">Tuber borchii</name>
    <name type="common">White truffle</name>
    <dbReference type="NCBI Taxonomy" id="42251"/>
    <lineage>
        <taxon>Eukaryota</taxon>
        <taxon>Fungi</taxon>
        <taxon>Dikarya</taxon>
        <taxon>Ascomycota</taxon>
        <taxon>Pezizomycotina</taxon>
        <taxon>Pezizomycetes</taxon>
        <taxon>Pezizales</taxon>
        <taxon>Tuberaceae</taxon>
        <taxon>Tuber</taxon>
    </lineage>
</organism>
<dbReference type="GO" id="GO:0008270">
    <property type="term" value="F:zinc ion binding"/>
    <property type="evidence" value="ECO:0007669"/>
    <property type="project" value="UniProtKB-KW"/>
</dbReference>
<evidence type="ECO:0000313" key="16">
    <source>
        <dbReference type="Proteomes" id="UP000244722"/>
    </source>
</evidence>
<evidence type="ECO:0000256" key="8">
    <source>
        <dbReference type="ARBA" id="ARBA00022786"/>
    </source>
</evidence>
<feature type="region of interest" description="Disordered" evidence="13">
    <location>
        <begin position="111"/>
        <end position="135"/>
    </location>
</feature>
<dbReference type="GO" id="GO:0006511">
    <property type="term" value="P:ubiquitin-dependent protein catabolic process"/>
    <property type="evidence" value="ECO:0007669"/>
    <property type="project" value="TreeGrafter"/>
</dbReference>
<evidence type="ECO:0000256" key="1">
    <source>
        <dbReference type="ARBA" id="ARBA00000900"/>
    </source>
</evidence>
<dbReference type="Proteomes" id="UP000244722">
    <property type="component" value="Unassembled WGS sequence"/>
</dbReference>
<dbReference type="Pfam" id="PF13639">
    <property type="entry name" value="zf-RING_2"/>
    <property type="match status" value="1"/>
</dbReference>
<accession>A0A2T7A076</accession>
<dbReference type="InterPro" id="IPR001841">
    <property type="entry name" value="Znf_RING"/>
</dbReference>
<evidence type="ECO:0000256" key="6">
    <source>
        <dbReference type="ARBA" id="ARBA00022723"/>
    </source>
</evidence>
<feature type="compositionally biased region" description="Basic and acidic residues" evidence="13">
    <location>
        <begin position="255"/>
        <end position="264"/>
    </location>
</feature>
<evidence type="ECO:0000313" key="15">
    <source>
        <dbReference type="EMBL" id="PUU81149.1"/>
    </source>
</evidence>
<feature type="domain" description="RING-type" evidence="14">
    <location>
        <begin position="168"/>
        <end position="218"/>
    </location>
</feature>
<keyword evidence="11" id="KW-0472">Membrane</keyword>